<dbReference type="Gene3D" id="1.20.1280.290">
    <property type="match status" value="1"/>
</dbReference>
<reference evidence="6 7" key="1">
    <citation type="journal article" date="2014" name="Genome Biol. Evol.">
        <title>The secreted proteins of Achlya hypogyna and Thraustotheca clavata identify the ancestral oomycete secretome and reveal gene acquisitions by horizontal gene transfer.</title>
        <authorList>
            <person name="Misner I."/>
            <person name="Blouin N."/>
            <person name="Leonard G."/>
            <person name="Richards T.A."/>
            <person name="Lane C.E."/>
        </authorList>
    </citation>
    <scope>NUCLEOTIDE SEQUENCE [LARGE SCALE GENOMIC DNA]</scope>
    <source>
        <strain evidence="6 7">ATCC 34112</strain>
    </source>
</reference>
<feature type="transmembrane region" description="Helical" evidence="5">
    <location>
        <begin position="6"/>
        <end position="29"/>
    </location>
</feature>
<proteinExistence type="predicted"/>
<organism evidence="6 7">
    <name type="scientific">Thraustotheca clavata</name>
    <dbReference type="NCBI Taxonomy" id="74557"/>
    <lineage>
        <taxon>Eukaryota</taxon>
        <taxon>Sar</taxon>
        <taxon>Stramenopiles</taxon>
        <taxon>Oomycota</taxon>
        <taxon>Saprolegniomycetes</taxon>
        <taxon>Saprolegniales</taxon>
        <taxon>Achlyaceae</taxon>
        <taxon>Thraustotheca</taxon>
    </lineage>
</organism>
<keyword evidence="3 5" id="KW-1133">Transmembrane helix</keyword>
<evidence type="ECO:0000313" key="6">
    <source>
        <dbReference type="EMBL" id="OQR81778.1"/>
    </source>
</evidence>
<dbReference type="InterPro" id="IPR006603">
    <property type="entry name" value="PQ-loop_rpt"/>
</dbReference>
<name>A0A1V9Y7Y3_9STRA</name>
<keyword evidence="4 5" id="KW-0472">Membrane</keyword>
<protein>
    <recommendedName>
        <fullName evidence="8">MtN3-like protein</fullName>
    </recommendedName>
</protein>
<feature type="transmembrane region" description="Helical" evidence="5">
    <location>
        <begin position="41"/>
        <end position="62"/>
    </location>
</feature>
<sequence>MVEPPALWVNALGFGGGILLSICTVPQIYSIIRTKSAQDVSLVFTIMYFIGVATSASYMFLIQAYAGAWPLAAETFFGGTLCVLVTYYTRIQRAPYMSLGHNHHGFTMSLHNELKLMQTSLELAIWFQAQLEALENELDIDLAILRTPMSLVVSFKAPTTHFTHLYPFVALQANLAHVTVAAPIVVQEDLERFIEECRQMGKRAFESRVQLSIQTHSQSYQRLID</sequence>
<evidence type="ECO:0000256" key="3">
    <source>
        <dbReference type="ARBA" id="ARBA00022989"/>
    </source>
</evidence>
<dbReference type="Pfam" id="PF04193">
    <property type="entry name" value="PQ-loop"/>
    <property type="match status" value="1"/>
</dbReference>
<dbReference type="GO" id="GO:0016020">
    <property type="term" value="C:membrane"/>
    <property type="evidence" value="ECO:0007669"/>
    <property type="project" value="UniProtKB-SubCell"/>
</dbReference>
<comment type="caution">
    <text evidence="6">The sequence shown here is derived from an EMBL/GenBank/DDBJ whole genome shotgun (WGS) entry which is preliminary data.</text>
</comment>
<evidence type="ECO:0000256" key="5">
    <source>
        <dbReference type="SAM" id="Phobius"/>
    </source>
</evidence>
<evidence type="ECO:0000256" key="2">
    <source>
        <dbReference type="ARBA" id="ARBA00022692"/>
    </source>
</evidence>
<evidence type="ECO:0008006" key="8">
    <source>
        <dbReference type="Google" id="ProtNLM"/>
    </source>
</evidence>
<dbReference type="AlphaFoldDB" id="A0A1V9Y7Y3"/>
<dbReference type="Proteomes" id="UP000243217">
    <property type="component" value="Unassembled WGS sequence"/>
</dbReference>
<keyword evidence="2 5" id="KW-0812">Transmembrane</keyword>
<dbReference type="EMBL" id="JNBS01004901">
    <property type="protein sequence ID" value="OQR81778.1"/>
    <property type="molecule type" value="Genomic_DNA"/>
</dbReference>
<feature type="transmembrane region" description="Helical" evidence="5">
    <location>
        <begin position="68"/>
        <end position="88"/>
    </location>
</feature>
<comment type="subcellular location">
    <subcellularLocation>
        <location evidence="1">Membrane</location>
        <topology evidence="1">Multi-pass membrane protein</topology>
    </subcellularLocation>
</comment>
<gene>
    <name evidence="6" type="ORF">THRCLA_11417</name>
</gene>
<evidence type="ECO:0000256" key="1">
    <source>
        <dbReference type="ARBA" id="ARBA00004141"/>
    </source>
</evidence>
<dbReference type="OrthoDB" id="8048523at2759"/>
<keyword evidence="7" id="KW-1185">Reference proteome</keyword>
<accession>A0A1V9Y7Y3</accession>
<evidence type="ECO:0000313" key="7">
    <source>
        <dbReference type="Proteomes" id="UP000243217"/>
    </source>
</evidence>
<evidence type="ECO:0000256" key="4">
    <source>
        <dbReference type="ARBA" id="ARBA00023136"/>
    </source>
</evidence>